<sequence length="246" mass="28486">MRVTCKTVCVCVRVRVCVRVCVCVRSHNDSSLAQPLEQRQQQRQWQHDRFVPPRPGAKTPVRTFPPRRSRFVPSRGSHTLVPPGREPPLPTLILLYKHRMITCQPKRWRTQPTAARRRPSYHPSIHSSIHPSIRPSIPFAGVQDASCGLLIVEFVREAKEKERMPMTFFLFRASCPCRGSSGLEATPYVQSQTNWSRLRGEDEYDSCAPWRTQDQKLRRGHKPKKRIQIKKTKKRKKHKGTSALTH</sequence>
<feature type="region of interest" description="Disordered" evidence="1">
    <location>
        <begin position="210"/>
        <end position="246"/>
    </location>
</feature>
<dbReference type="RefSeq" id="XP_033399402.1">
    <property type="nucleotide sequence ID" value="XM_033535664.1"/>
</dbReference>
<gene>
    <name evidence="2" type="ORF">K452DRAFT_161006</name>
</gene>
<feature type="compositionally biased region" description="Basic residues" evidence="1">
    <location>
        <begin position="218"/>
        <end position="240"/>
    </location>
</feature>
<reference evidence="2" key="1">
    <citation type="journal article" date="2020" name="Stud. Mycol.">
        <title>101 Dothideomycetes genomes: a test case for predicting lifestyles and emergence of pathogens.</title>
        <authorList>
            <person name="Haridas S."/>
            <person name="Albert R."/>
            <person name="Binder M."/>
            <person name="Bloem J."/>
            <person name="Labutti K."/>
            <person name="Salamov A."/>
            <person name="Andreopoulos B."/>
            <person name="Baker S."/>
            <person name="Barry K."/>
            <person name="Bills G."/>
            <person name="Bluhm B."/>
            <person name="Cannon C."/>
            <person name="Castanera R."/>
            <person name="Culley D."/>
            <person name="Daum C."/>
            <person name="Ezra D."/>
            <person name="Gonzalez J."/>
            <person name="Henrissat B."/>
            <person name="Kuo A."/>
            <person name="Liang C."/>
            <person name="Lipzen A."/>
            <person name="Lutzoni F."/>
            <person name="Magnuson J."/>
            <person name="Mondo S."/>
            <person name="Nolan M."/>
            <person name="Ohm R."/>
            <person name="Pangilinan J."/>
            <person name="Park H.-J."/>
            <person name="Ramirez L."/>
            <person name="Alfaro M."/>
            <person name="Sun H."/>
            <person name="Tritt A."/>
            <person name="Yoshinaga Y."/>
            <person name="Zwiers L.-H."/>
            <person name="Turgeon B."/>
            <person name="Goodwin S."/>
            <person name="Spatafora J."/>
            <person name="Crous P."/>
            <person name="Grigoriev I."/>
        </authorList>
    </citation>
    <scope>NUCLEOTIDE SEQUENCE</scope>
    <source>
        <strain evidence="2">CBS 121167</strain>
    </source>
</reference>
<feature type="region of interest" description="Disordered" evidence="1">
    <location>
        <begin position="109"/>
        <end position="128"/>
    </location>
</feature>
<protein>
    <submittedName>
        <fullName evidence="2">Uncharacterized protein</fullName>
    </submittedName>
</protein>
<dbReference type="EMBL" id="ML995481">
    <property type="protein sequence ID" value="KAF2143690.1"/>
    <property type="molecule type" value="Genomic_DNA"/>
</dbReference>
<dbReference type="Proteomes" id="UP000799438">
    <property type="component" value="Unassembled WGS sequence"/>
</dbReference>
<organism evidence="2 3">
    <name type="scientific">Aplosporella prunicola CBS 121167</name>
    <dbReference type="NCBI Taxonomy" id="1176127"/>
    <lineage>
        <taxon>Eukaryota</taxon>
        <taxon>Fungi</taxon>
        <taxon>Dikarya</taxon>
        <taxon>Ascomycota</taxon>
        <taxon>Pezizomycotina</taxon>
        <taxon>Dothideomycetes</taxon>
        <taxon>Dothideomycetes incertae sedis</taxon>
        <taxon>Botryosphaeriales</taxon>
        <taxon>Aplosporellaceae</taxon>
        <taxon>Aplosporella</taxon>
    </lineage>
</organism>
<keyword evidence="3" id="KW-1185">Reference proteome</keyword>
<evidence type="ECO:0000313" key="3">
    <source>
        <dbReference type="Proteomes" id="UP000799438"/>
    </source>
</evidence>
<accession>A0A6A6BHU0</accession>
<evidence type="ECO:0000313" key="2">
    <source>
        <dbReference type="EMBL" id="KAF2143690.1"/>
    </source>
</evidence>
<dbReference type="AlphaFoldDB" id="A0A6A6BHU0"/>
<dbReference type="GeneID" id="54293160"/>
<proteinExistence type="predicted"/>
<evidence type="ECO:0000256" key="1">
    <source>
        <dbReference type="SAM" id="MobiDB-lite"/>
    </source>
</evidence>
<feature type="region of interest" description="Disordered" evidence="1">
    <location>
        <begin position="32"/>
        <end position="83"/>
    </location>
</feature>
<name>A0A6A6BHU0_9PEZI</name>